<dbReference type="Proteomes" id="UP000005640">
    <property type="component" value="Chromosome 11"/>
</dbReference>
<dbReference type="AlphaFoldDB" id="E9PKX7"/>
<dbReference type="InterPro" id="IPR016159">
    <property type="entry name" value="Cullin_repeat-like_dom_sf"/>
</dbReference>
<evidence type="ECO:0007829" key="10">
    <source>
        <dbReference type="PeptideAtlas" id="E9PKX7"/>
    </source>
</evidence>
<keyword evidence="5" id="KW-0333">Golgi apparatus</keyword>
<reference evidence="15" key="7">
    <citation type="journal article" date="2012" name="Mol. Cell. Proteomics">
        <title>Comparative large-scale characterisation of plant vs. mammal proteins reveals similar and idiosyncratic N-alpha acetylation features.</title>
        <authorList>
            <person name="Bienvenut W.V."/>
            <person name="Sumpton D."/>
            <person name="Martinez A."/>
            <person name="Lilla S."/>
            <person name="Espagne C."/>
            <person name="Meinnel T."/>
            <person name="Giglione C."/>
        </authorList>
    </citation>
    <scope>IDENTIFICATION BY MASS SPECTROMETRY [LARGE SCALE ANALYSIS]</scope>
</reference>
<feature type="region of interest" description="Disordered" evidence="6">
    <location>
        <begin position="314"/>
        <end position="334"/>
    </location>
</feature>
<dbReference type="Antibodypedia" id="49945">
    <property type="antibodies" value="83 antibodies from 28 providers"/>
</dbReference>
<comment type="subcellular location">
    <subcellularLocation>
        <location evidence="5">Golgi apparatus</location>
        <location evidence="5">trans-Golgi network</location>
    </subcellularLocation>
    <subcellularLocation>
        <location evidence="5">Recycling endosome</location>
    </subcellularLocation>
    <text evidence="5">Localizes to the trans-Golgi network as part of the GARP complex, while it localizes to recycling endosomes as part of the EARP complex.</text>
</comment>
<feature type="compositionally biased region" description="Low complexity" evidence="6">
    <location>
        <begin position="1"/>
        <end position="19"/>
    </location>
</feature>
<dbReference type="Ensembl" id="ENST00000529180.1">
    <property type="protein sequence ID" value="ENSP00000435245.1"/>
    <property type="gene ID" value="ENSG00000149823.10"/>
</dbReference>
<protein>
    <recommendedName>
        <fullName evidence="2 5">Vacuolar protein sorting-associated protein 51 homolog</fullName>
    </recommendedName>
</protein>
<reference evidence="16" key="8">
    <citation type="journal article" date="2012" name="Proc. Natl. Acad. Sci. U.S.A.">
        <title>N-terminal acetylome analyses and functional insights of the N-terminal acetyltransferase NatB.</title>
        <authorList>
            <person name="Van Damme P."/>
            <person name="Lasa M."/>
            <person name="Polevoda B."/>
            <person name="Gazquez C."/>
            <person name="Elosegui-Artola A."/>
            <person name="Kim D.S."/>
            <person name="De Juan-Pardo E."/>
            <person name="Demeyer K."/>
            <person name="Hole K."/>
            <person name="Larrea E."/>
            <person name="Timmerman E."/>
            <person name="Prieto J."/>
            <person name="Arnesen T."/>
            <person name="Sherman F."/>
            <person name="Gevaert K."/>
            <person name="Aldabe R."/>
        </authorList>
    </citation>
    <scope>IDENTIFICATION BY MASS SPECTROMETRY [LARGE SCALE ANALYSIS]</scope>
</reference>
<dbReference type="GO" id="GO:0015031">
    <property type="term" value="P:protein transport"/>
    <property type="evidence" value="ECO:0007669"/>
    <property type="project" value="UniProtKB-UniRule"/>
</dbReference>
<evidence type="ECO:0000256" key="2">
    <source>
        <dbReference type="ARBA" id="ARBA00016122"/>
    </source>
</evidence>
<reference evidence="8" key="10">
    <citation type="submission" date="2025-08" db="UniProtKB">
        <authorList>
            <consortium name="Ensembl"/>
        </authorList>
    </citation>
    <scope>IDENTIFICATION</scope>
</reference>
<comment type="function">
    <text evidence="5">Involved in retrograde transport from early and late endosomes to the late Golgi. The GARP complex is required for the maintenance of protein retrieval from endosomes to the TGN, acid hydrolase sorting, lysosome function, endosomal cholesterol traffic and autophagy. Acts as component of the EARP complex that is involved in endocytic recycling.</text>
</comment>
<reference evidence="12" key="4">
    <citation type="journal article" date="2008" name="Mol. Cell">
        <title>Kinase-selective enrichment enables quantitative phosphoproteomics of the kinome across the cell cycle.</title>
        <authorList>
            <person name="Daub H."/>
            <person name="Olsen J.V."/>
            <person name="Bairlein M."/>
            <person name="Gnad F."/>
            <person name="Oppermann F.S."/>
            <person name="Korner R."/>
            <person name="Greff Z."/>
            <person name="Keri G."/>
            <person name="Stemmann O."/>
            <person name="Mann M."/>
        </authorList>
    </citation>
    <scope>IDENTIFICATION BY MASS SPECTROMETRY [LARGE SCALE ANALYSIS]</scope>
</reference>
<evidence type="ECO:0000313" key="8">
    <source>
        <dbReference type="Ensembl" id="ENSP00000435245.1"/>
    </source>
</evidence>
<evidence type="ECO:0000256" key="4">
    <source>
        <dbReference type="ARBA" id="ARBA00023054"/>
    </source>
</evidence>
<dbReference type="GO" id="GO:0006869">
    <property type="term" value="P:lipid transport"/>
    <property type="evidence" value="ECO:0007669"/>
    <property type="project" value="UniProtKB-UniRule"/>
</dbReference>
<comment type="similarity">
    <text evidence="1 5">Belongs to the VPS51 family.</text>
</comment>
<gene>
    <name evidence="8" type="primary">VPS51</name>
</gene>
<keyword evidence="4" id="KW-0175">Coiled coil</keyword>
<dbReference type="OpenTargets" id="ENSG00000149823"/>
<dbReference type="GO" id="GO:0042147">
    <property type="term" value="P:retrograde transport, endosome to Golgi"/>
    <property type="evidence" value="ECO:0007669"/>
    <property type="project" value="UniProtKB-UniRule"/>
</dbReference>
<dbReference type="VEuPathDB" id="HostDB:ENSG00000149823"/>
<dbReference type="ExpressionAtlas" id="E9PKX7">
    <property type="expression patterns" value="baseline and differential"/>
</dbReference>
<evidence type="ECO:0007829" key="17">
    <source>
        <dbReference type="PubMed" id="23186163"/>
    </source>
</evidence>
<keyword evidence="5" id="KW-0445">Lipid transport</keyword>
<comment type="subunit">
    <text evidence="5">Component of the Golgi-associated retrograde protein (GARP) complex. Component of the endosome-associated retrograde protein (EARP) complex.</text>
</comment>
<evidence type="ECO:0007829" key="16">
    <source>
        <dbReference type="PubMed" id="22814378"/>
    </source>
</evidence>
<dbReference type="EMBL" id="AP003068">
    <property type="status" value="NOT_ANNOTATED_CDS"/>
    <property type="molecule type" value="Genomic_DNA"/>
</dbReference>
<dbReference type="InterPro" id="IPR014812">
    <property type="entry name" value="Vps51"/>
</dbReference>
<keyword evidence="9" id="KW-1185">Reference proteome</keyword>
<sequence>MAAAAAAGPSPGSGPGDSPEGPEGEAPERRRKAHGMLKLYYGLSEGEAAGRPAGPDPLDPTDLNGAHFDPEVYLDKLRRECPLAQLMDSETDMVRQIRALDSDMQTLVYENYNKFISATDTIRKMKNDFRKMEDEMDRLATNMAVITDFSARISATLQDRHERITKLAGGRCRAGPAVGLSWGSGANVTLRPPGVHALLRKLQFLFELPSRLTKCVELGAYGQAVRYQGRAQAVLQQYQHLPSFRAIQDDCQVITARLAQQLRQRFREGGSGAPEQAECVELLLALGEPAEELCEEFLAHARGRLEKELRNLEAELGPSPPAPDVLEFTDHGGS</sequence>
<keyword evidence="3 5" id="KW-0813">Transport</keyword>
<dbReference type="GeneTree" id="ENSGT00390000001738"/>
<dbReference type="GO" id="GO:0000938">
    <property type="term" value="C:GARP complex"/>
    <property type="evidence" value="ECO:0007669"/>
    <property type="project" value="UniProtKB-UniRule"/>
</dbReference>
<dbReference type="SUPFAM" id="SSF74788">
    <property type="entry name" value="Cullin repeat-like"/>
    <property type="match status" value="1"/>
</dbReference>
<evidence type="ECO:0000259" key="7">
    <source>
        <dbReference type="Pfam" id="PF15469"/>
    </source>
</evidence>
<dbReference type="OrthoDB" id="203678at2759"/>
<proteinExistence type="evidence at protein level"/>
<dbReference type="MassIVE" id="E9PKX7"/>
<dbReference type="GO" id="GO:0005829">
    <property type="term" value="C:cytosol"/>
    <property type="evidence" value="ECO:0007669"/>
    <property type="project" value="GOC"/>
</dbReference>
<dbReference type="GO" id="GO:1990745">
    <property type="term" value="C:EARP complex"/>
    <property type="evidence" value="ECO:0007669"/>
    <property type="project" value="UniProtKB-UniRule"/>
</dbReference>
<reference evidence="8" key="11">
    <citation type="submission" date="2025-09" db="UniProtKB">
        <authorList>
            <consortium name="Ensembl"/>
        </authorList>
    </citation>
    <scope>IDENTIFICATION</scope>
</reference>
<evidence type="ECO:0000256" key="5">
    <source>
        <dbReference type="RuleBase" id="RU368010"/>
    </source>
</evidence>
<dbReference type="HGNC" id="HGNC:1172">
    <property type="gene designation" value="VPS51"/>
</dbReference>
<evidence type="ECO:0007829" key="12">
    <source>
        <dbReference type="PubMed" id="18691976"/>
    </source>
</evidence>
<dbReference type="PANTHER" id="PTHR15954">
    <property type="entry name" value="VACUOLAR PROTEIN SORTING-ASSOCIATED PROTEIN 51 HOMOLOG"/>
    <property type="match status" value="1"/>
</dbReference>
<reference evidence="17" key="9">
    <citation type="journal article" date="2013" name="J. Proteome Res.">
        <title>Toward a comprehensive characterization of a human cancer cell phosphoproteome.</title>
        <authorList>
            <person name="Zhou H."/>
            <person name="Di Palma S."/>
            <person name="Preisinger C."/>
            <person name="Peng M."/>
            <person name="Polat A.N."/>
            <person name="Heck A.J."/>
            <person name="Mohammed S."/>
        </authorList>
    </citation>
    <scope>IDENTIFICATION BY MASS SPECTROMETRY [LARGE SCALE ANALYSIS]</scope>
</reference>
<reference evidence="8 9" key="1">
    <citation type="journal article" date="2001" name="Nature">
        <title>Initial sequencing and analysis of the human genome.</title>
        <authorList>
            <consortium name="International Human Genome Sequencing Consortium"/>
            <person name="Lander E.S."/>
            <person name="Linton L.M."/>
            <person name="Birren B."/>
            <person name="Nusbaum C."/>
            <person name="Zody M.C."/>
            <person name="Baldwin J."/>
            <person name="Devon K."/>
            <person name="Dewar K."/>
            <person name="Doyle M."/>
            <person name="FitzHugh W."/>
            <person name="Funke R."/>
            <person name="Gage D."/>
            <person name="Harris K."/>
            <person name="Heaford A."/>
            <person name="Howland J."/>
            <person name="Kann L."/>
            <person name="Lehoczky J."/>
            <person name="LeVine R."/>
            <person name="McEwan P."/>
            <person name="McKernan K."/>
            <person name="Meldrim J."/>
            <person name="Mesirov J.P."/>
            <person name="Miranda C."/>
            <person name="Morris W."/>
            <person name="Naylor J."/>
            <person name="Raymond C."/>
            <person name="Rosetti M."/>
            <person name="Santos R."/>
            <person name="Sheridan A."/>
            <person name="Sougnez C."/>
            <person name="Stange-Thomann N."/>
            <person name="Stojanovic N."/>
            <person name="Subramanian A."/>
            <person name="Wyman D."/>
            <person name="Rogers J."/>
            <person name="Sulston J."/>
            <person name="Ainscough R."/>
            <person name="Beck S."/>
            <person name="Bentley D."/>
            <person name="Burton J."/>
            <person name="Clee C."/>
            <person name="Carter N."/>
            <person name="Coulson A."/>
            <person name="Deadman R."/>
            <person name="Deloukas P."/>
            <person name="Dunham A."/>
            <person name="Dunham I."/>
            <person name="Durbin R."/>
            <person name="French L."/>
            <person name="Grafham D."/>
            <person name="Gregory S."/>
            <person name="Hubbard T."/>
            <person name="Humphray S."/>
            <person name="Hunt A."/>
            <person name="Jones M."/>
            <person name="Lloyd C."/>
            <person name="McMurray A."/>
            <person name="Matthews L."/>
            <person name="Mercer S."/>
            <person name="Milne S."/>
            <person name="Mullikin J.C."/>
            <person name="Mungall A."/>
            <person name="Plumb R."/>
            <person name="Ross M."/>
            <person name="Shownkeen R."/>
            <person name="Sims S."/>
            <person name="Waterston R.H."/>
            <person name="Wilson R.K."/>
            <person name="Hillier L.W."/>
            <person name="McPherson J.D."/>
            <person name="Marra M.A."/>
            <person name="Mardis E.R."/>
            <person name="Fulton L.A."/>
            <person name="Chinwalla A.T."/>
            <person name="Pepin K.H."/>
            <person name="Gish W.R."/>
            <person name="Chissoe S.L."/>
            <person name="Wendl M.C."/>
            <person name="Delehaunty K.D."/>
            <person name="Miner T.L."/>
            <person name="Delehaunty A."/>
            <person name="Kramer J.B."/>
            <person name="Cook L.L."/>
            <person name="Fulton R.S."/>
            <person name="Johnson D.L."/>
            <person name="Minx P.J."/>
            <person name="Clifton S.W."/>
            <person name="Hawkins T."/>
            <person name="Branscomb E."/>
            <person name="Predki P."/>
            <person name="Richardson P."/>
            <person name="Wenning S."/>
            <person name="Slezak T."/>
            <person name="Doggett N."/>
            <person name="Cheng J.F."/>
            <person name="Olsen A."/>
            <person name="Lucas S."/>
            <person name="Elkin C."/>
            <person name="Uberbacher E."/>
            <person name="Frazier M."/>
            <person name="Gibbs R.A."/>
            <person name="Muzny D.M."/>
            <person name="Scherer S.E."/>
            <person name="Bouck J.B."/>
            <person name="Sodergren E.J."/>
            <person name="Worley K.C."/>
            <person name="Rives C.M."/>
            <person name="Gorrell J.H."/>
            <person name="Metzker M.L."/>
            <person name="Naylor S.L."/>
            <person name="Kucherlapati R.S."/>
            <person name="Nelson D.L."/>
            <person name="Weinstock G.M."/>
            <person name="Sakaki Y."/>
            <person name="Fujiyama A."/>
            <person name="Hattori M."/>
            <person name="Yada T."/>
            <person name="Toyoda A."/>
            <person name="Itoh T."/>
            <person name="Kawagoe C."/>
            <person name="Watanabe H."/>
            <person name="Totoki Y."/>
            <person name="Taylor T."/>
            <person name="Weissenbach J."/>
            <person name="Heilig R."/>
            <person name="Saurin W."/>
            <person name="Artiguenave F."/>
            <person name="Brottier P."/>
            <person name="Bruls T."/>
            <person name="Pelletier E."/>
            <person name="Robert C."/>
            <person name="Wincker P."/>
            <person name="Smith D.R."/>
            <person name="Doucette-Stamm L."/>
            <person name="Rubenfield M."/>
            <person name="Weinstock K."/>
            <person name="Lee H.M."/>
            <person name="Dubois J."/>
            <person name="Rosenthal A."/>
            <person name="Platzer M."/>
            <person name="Nyakatura G."/>
            <person name="Taudien S."/>
            <person name="Rump A."/>
            <person name="Yang H."/>
            <person name="Yu J."/>
            <person name="Wang J."/>
            <person name="Huang G."/>
            <person name="Gu J."/>
            <person name="Hood L."/>
            <person name="Rowen L."/>
            <person name="Madan A."/>
            <person name="Qin S."/>
            <person name="Davis R.W."/>
            <person name="Federspiel N.A."/>
            <person name="Abola A.P."/>
            <person name="Proctor M.J."/>
            <person name="Myers R.M."/>
            <person name="Schmutz J."/>
            <person name="Dickson M."/>
            <person name="Grimwood J."/>
            <person name="Cox D.R."/>
            <person name="Olson M.V."/>
            <person name="Kaul R."/>
            <person name="Raymond C."/>
            <person name="Shimizu N."/>
            <person name="Kawasaki K."/>
            <person name="Minoshima S."/>
            <person name="Evans G.A."/>
            <person name="Athanasiou M."/>
            <person name="Schultz R."/>
            <person name="Roe B.A."/>
            <person name="Chen F."/>
            <person name="Pan H."/>
            <person name="Ramser J."/>
            <person name="Lehrach H."/>
            <person name="Reinhardt R."/>
            <person name="McCombie W.R."/>
            <person name="de la Bastide M."/>
            <person name="Dedhia N."/>
            <person name="Blocker H."/>
            <person name="Hornischer K."/>
            <person name="Nordsiek G."/>
            <person name="Agarwala R."/>
            <person name="Aravind L."/>
            <person name="Bailey J.A."/>
            <person name="Bateman A."/>
            <person name="Batzoglou S."/>
            <person name="Birney E."/>
            <person name="Bork P."/>
            <person name="Brown D.G."/>
            <person name="Burge C.B."/>
            <person name="Cerutti L."/>
            <person name="Chen H.C."/>
            <person name="Church D."/>
            <person name="Clamp M."/>
            <person name="Copley R.R."/>
            <person name="Doerks T."/>
            <person name="Eddy S.R."/>
            <person name="Eichler E.E."/>
            <person name="Furey T.S."/>
            <person name="Galagan J."/>
            <person name="Gilbert J.G."/>
            <person name="Harmon C."/>
            <person name="Hayashizaki Y."/>
            <person name="Haussler D."/>
            <person name="Hermjakob H."/>
            <person name="Hokamp K."/>
            <person name="Jang W."/>
            <person name="Johnson L.S."/>
            <person name="Jones T.A."/>
            <person name="Kasif S."/>
            <person name="Kaspryzk A."/>
            <person name="Kennedy S."/>
            <person name="Kent W.J."/>
            <person name="Kitts P."/>
            <person name="Koonin E.V."/>
            <person name="Korf I."/>
            <person name="Kulp D."/>
            <person name="Lancet D."/>
            <person name="Lowe T.M."/>
            <person name="McLysaght A."/>
            <person name="Mikkelsen T."/>
            <person name="Moran J.V."/>
            <person name="Mulder N."/>
            <person name="Pollara V.J."/>
            <person name="Ponting C.P."/>
            <person name="Schuler G."/>
            <person name="Schultz J."/>
            <person name="Slater G."/>
            <person name="Smit A.F."/>
            <person name="Stupka E."/>
            <person name="Szustakowski J."/>
            <person name="Thierry-Mieg D."/>
            <person name="Thierry-Mieg J."/>
            <person name="Wagner L."/>
            <person name="Wallis J."/>
            <person name="Wheeler R."/>
            <person name="Williams A."/>
            <person name="Wolf Y.I."/>
            <person name="Wolfe K.H."/>
            <person name="Yang S.P."/>
            <person name="Yeh R.F."/>
            <person name="Collins F."/>
            <person name="Guyer M.S."/>
            <person name="Peterson J."/>
            <person name="Felsenfeld A."/>
            <person name="Wetterstrand K.A."/>
            <person name="Patrinos A."/>
            <person name="Morgan M.J."/>
            <person name="de Jong P."/>
            <person name="Catanese J.J."/>
            <person name="Osoegawa K."/>
            <person name="Shizuya H."/>
            <person name="Choi S."/>
            <person name="Chen Y.J."/>
        </authorList>
    </citation>
    <scope>NUCLEOTIDE SEQUENCE [LARGE SCALE GENOMIC DNA]</scope>
</reference>
<evidence type="ECO:0007829" key="13">
    <source>
        <dbReference type="PubMed" id="19413330"/>
    </source>
</evidence>
<feature type="domain" description="Exocyst complex component EXOC2/Sec5 N-terminal" evidence="7">
    <location>
        <begin position="198"/>
        <end position="312"/>
    </location>
</feature>
<keyword evidence="10 11" id="KW-1267">Proteomics identification</keyword>
<organism evidence="8 9">
    <name type="scientific">Homo sapiens</name>
    <name type="common">Human</name>
    <dbReference type="NCBI Taxonomy" id="9606"/>
    <lineage>
        <taxon>Eukaryota</taxon>
        <taxon>Metazoa</taxon>
        <taxon>Chordata</taxon>
        <taxon>Craniata</taxon>
        <taxon>Vertebrata</taxon>
        <taxon>Euteleostomi</taxon>
        <taxon>Mammalia</taxon>
        <taxon>Eutheria</taxon>
        <taxon>Euarchontoglires</taxon>
        <taxon>Primates</taxon>
        <taxon>Haplorrhini</taxon>
        <taxon>Catarrhini</taxon>
        <taxon>Hominidae</taxon>
        <taxon>Homo</taxon>
    </lineage>
</organism>
<dbReference type="GO" id="GO:0032456">
    <property type="term" value="P:endocytic recycling"/>
    <property type="evidence" value="ECO:0007669"/>
    <property type="project" value="UniProtKB-UniRule"/>
</dbReference>
<dbReference type="ProteomicsDB" id="21612"/>
<dbReference type="SMR" id="E9PKX7"/>
<keyword evidence="5" id="KW-0653">Protein transport</keyword>
<evidence type="ECO:0000256" key="3">
    <source>
        <dbReference type="ARBA" id="ARBA00022448"/>
    </source>
</evidence>
<dbReference type="Bgee" id="ENSG00000149823">
    <property type="expression patterns" value="Expressed in body of pancreas and 197 other cell types or tissues"/>
</dbReference>
<accession>E9PKX7</accession>
<evidence type="ECO:0000256" key="1">
    <source>
        <dbReference type="ARBA" id="ARBA00006080"/>
    </source>
</evidence>
<dbReference type="Ensembl" id="ENST00000529180.1">
    <property type="protein sequence ID" value="ENSP00000435245.1"/>
    <property type="gene ID" value="ENSG00000149823.11"/>
</dbReference>
<dbReference type="GO" id="GO:0007030">
    <property type="term" value="P:Golgi organization"/>
    <property type="evidence" value="ECO:0007669"/>
    <property type="project" value="UniProtKB-UniRule"/>
</dbReference>
<evidence type="ECO:0000313" key="9">
    <source>
        <dbReference type="Proteomes" id="UP000005640"/>
    </source>
</evidence>
<evidence type="ECO:0007829" key="15">
    <source>
        <dbReference type="PubMed" id="22223895"/>
    </source>
</evidence>
<evidence type="ECO:0007829" key="11">
    <source>
        <dbReference type="ProteomicsDB" id="E9PKX7"/>
    </source>
</evidence>
<keyword evidence="5" id="KW-0967">Endosome</keyword>
<dbReference type="PANTHER" id="PTHR15954:SF4">
    <property type="entry name" value="VACUOLAR PROTEIN SORTING-ASSOCIATED PROTEIN 51 HOMOLOG"/>
    <property type="match status" value="1"/>
</dbReference>
<dbReference type="Pfam" id="PF08700">
    <property type="entry name" value="VPS51_Exo84_N"/>
    <property type="match status" value="1"/>
</dbReference>
<dbReference type="InterPro" id="IPR039481">
    <property type="entry name" value="EXOC2/Sec5_N_dom"/>
</dbReference>
<dbReference type="UCSC" id="uc058dep.1">
    <property type="organism name" value="human"/>
</dbReference>
<name>E9PKX7_HUMAN</name>
<reference evidence="13" key="5">
    <citation type="journal article" date="2009" name="Anal. Chem.">
        <title>Lys-N and trypsin cover complementary parts of the phosphoproteome in a refined SCX-based approach.</title>
        <authorList>
            <person name="Gauci S."/>
            <person name="Helbig A.O."/>
            <person name="Slijper M."/>
            <person name="Krijgsveld J."/>
            <person name="Heck A.J."/>
            <person name="Mohammed S."/>
        </authorList>
    </citation>
    <scope>IDENTIFICATION BY MASS SPECTROMETRY [LARGE SCALE ANALYSIS]</scope>
</reference>
<feature type="region of interest" description="Disordered" evidence="6">
    <location>
        <begin position="1"/>
        <end position="37"/>
    </location>
</feature>
<evidence type="ECO:0007829" key="14">
    <source>
        <dbReference type="PubMed" id="21269460"/>
    </source>
</evidence>
<reference evidence="14" key="6">
    <citation type="journal article" date="2011" name="BMC Syst. Biol.">
        <title>Initial characterization of the human central proteome.</title>
        <authorList>
            <person name="Burkard T.R."/>
            <person name="Planyavsky M."/>
            <person name="Kaupe I."/>
            <person name="Breitwieser F.P."/>
            <person name="Burckstummer T."/>
            <person name="Bennett K.L."/>
            <person name="Superti-Furga G."/>
            <person name="Colinge J."/>
        </authorList>
    </citation>
    <scope>IDENTIFICATION BY MASS SPECTROMETRY [LARGE SCALE ANALYSIS]</scope>
</reference>
<reference evidence="8 9" key="2">
    <citation type="journal article" date="2004" name="Nature">
        <title>Finishing the euchromatic sequence of the human genome.</title>
        <authorList>
            <consortium name="International Human Genome Sequencing Consortium"/>
        </authorList>
    </citation>
    <scope>NUCLEOTIDE SEQUENCE [LARGE SCALE GENOMIC DNA]</scope>
</reference>
<dbReference type="ChiTaRS" id="VPS51">
    <property type="organism name" value="human"/>
</dbReference>
<reference evidence="8 9" key="3">
    <citation type="journal article" date="2006" name="Nature">
        <title>Human chromosome 11 DNA sequence and analysis including novel gene identification.</title>
        <authorList>
            <person name="Taylor T.D."/>
            <person name="Noguchi H."/>
            <person name="Totoki Y."/>
            <person name="Toyoda A."/>
            <person name="Kuroki Y."/>
            <person name="Dewar K."/>
            <person name="Lloyd C."/>
            <person name="Itoh T."/>
            <person name="Takeda T."/>
            <person name="Kim D.W."/>
            <person name="She X."/>
            <person name="Barlow K.F."/>
            <person name="Bloom T."/>
            <person name="Bruford E."/>
            <person name="Chang J.L."/>
            <person name="Cuomo C.A."/>
            <person name="Eichler E."/>
            <person name="FitzGerald M.G."/>
            <person name="Jaffe D.B."/>
            <person name="LaButti K."/>
            <person name="Nicol R."/>
            <person name="Park H.S."/>
            <person name="Seaman C."/>
            <person name="Sougnez C."/>
            <person name="Yang X."/>
            <person name="Zimmer A.R."/>
            <person name="Zody M.C."/>
            <person name="Birren B.W."/>
            <person name="Nusbaum C."/>
            <person name="Fujiyama A."/>
            <person name="Hattori M."/>
            <person name="Rogers J."/>
            <person name="Lander E.S."/>
            <person name="Sakaki Y."/>
        </authorList>
    </citation>
    <scope>NUCLEOTIDE SEQUENCE [LARGE SCALE GENOMIC DNA]</scope>
</reference>
<dbReference type="Pfam" id="PF15469">
    <property type="entry name" value="Sec5"/>
    <property type="match status" value="1"/>
</dbReference>
<evidence type="ECO:0000256" key="6">
    <source>
        <dbReference type="SAM" id="MobiDB-lite"/>
    </source>
</evidence>
<feature type="non-terminal residue" evidence="8">
    <location>
        <position position="334"/>
    </location>
</feature>